<keyword evidence="2" id="KW-0521">NADP</keyword>
<dbReference type="GO" id="GO:0005634">
    <property type="term" value="C:nucleus"/>
    <property type="evidence" value="ECO:0007669"/>
    <property type="project" value="TreeGrafter"/>
</dbReference>
<comment type="caution">
    <text evidence="4">The sequence shown here is derived from an EMBL/GenBank/DDBJ whole genome shotgun (WGS) entry which is preliminary data.</text>
</comment>
<dbReference type="Gene3D" id="3.40.50.720">
    <property type="entry name" value="NAD(P)-binding Rossmann-like Domain"/>
    <property type="match status" value="1"/>
</dbReference>
<dbReference type="EMBL" id="JAPQKR010000012">
    <property type="protein sequence ID" value="KAJ5205111.1"/>
    <property type="molecule type" value="Genomic_DNA"/>
</dbReference>
<organism evidence="4 5">
    <name type="scientific">Penicillium cinerascens</name>
    <dbReference type="NCBI Taxonomy" id="70096"/>
    <lineage>
        <taxon>Eukaryota</taxon>
        <taxon>Fungi</taxon>
        <taxon>Dikarya</taxon>
        <taxon>Ascomycota</taxon>
        <taxon>Pezizomycotina</taxon>
        <taxon>Eurotiomycetes</taxon>
        <taxon>Eurotiomycetidae</taxon>
        <taxon>Eurotiales</taxon>
        <taxon>Aspergillaceae</taxon>
        <taxon>Penicillium</taxon>
    </lineage>
</organism>
<dbReference type="Gene3D" id="3.90.25.10">
    <property type="entry name" value="UDP-galactose 4-epimerase, domain 1"/>
    <property type="match status" value="1"/>
</dbReference>
<dbReference type="OrthoDB" id="300709at2759"/>
<accession>A0A9W9MPH9</accession>
<feature type="domain" description="NmrA-like" evidence="3">
    <location>
        <begin position="3"/>
        <end position="268"/>
    </location>
</feature>
<dbReference type="GeneID" id="83180353"/>
<dbReference type="CDD" id="cd05251">
    <property type="entry name" value="NmrA_like_SDR_a"/>
    <property type="match status" value="1"/>
</dbReference>
<dbReference type="Proteomes" id="UP001150904">
    <property type="component" value="Unassembled WGS sequence"/>
</dbReference>
<dbReference type="InterPro" id="IPR036291">
    <property type="entry name" value="NAD(P)-bd_dom_sf"/>
</dbReference>
<reference evidence="4" key="1">
    <citation type="submission" date="2022-12" db="EMBL/GenBank/DDBJ databases">
        <authorList>
            <person name="Petersen C."/>
        </authorList>
    </citation>
    <scope>NUCLEOTIDE SEQUENCE</scope>
    <source>
        <strain evidence="4">IBT 15544</strain>
    </source>
</reference>
<dbReference type="InterPro" id="IPR008030">
    <property type="entry name" value="NmrA-like"/>
</dbReference>
<evidence type="ECO:0000256" key="2">
    <source>
        <dbReference type="ARBA" id="ARBA00022857"/>
    </source>
</evidence>
<dbReference type="PANTHER" id="PTHR42748:SF7">
    <property type="entry name" value="NMRA LIKE REDOX SENSOR 1-RELATED"/>
    <property type="match status" value="1"/>
</dbReference>
<reference evidence="4" key="2">
    <citation type="journal article" date="2023" name="IMA Fungus">
        <title>Comparative genomic study of the Penicillium genus elucidates a diverse pangenome and 15 lateral gene transfer events.</title>
        <authorList>
            <person name="Petersen C."/>
            <person name="Sorensen T."/>
            <person name="Nielsen M.R."/>
            <person name="Sondergaard T.E."/>
            <person name="Sorensen J.L."/>
            <person name="Fitzpatrick D.A."/>
            <person name="Frisvad J.C."/>
            <person name="Nielsen K.L."/>
        </authorList>
    </citation>
    <scope>NUCLEOTIDE SEQUENCE</scope>
    <source>
        <strain evidence="4">IBT 15544</strain>
    </source>
</reference>
<keyword evidence="5" id="KW-1185">Reference proteome</keyword>
<evidence type="ECO:0000313" key="5">
    <source>
        <dbReference type="Proteomes" id="UP001150904"/>
    </source>
</evidence>
<sequence>MPTKLITVFGATGSQGGSVLNSLLKNNSGTFALRGITRNVESEGSKALVARGVEMRQASYLAKDQILQALRGSWGVFVNTNSEDPAVTKPDGPSDTDVGKTIVDAAVESGVKHFVYSGLASASKITNGAVSSKMFDEKYAVGEYAKSKAFDSVAIVSAGWYMENFLNEYLSRIGGGFPLYTDEEGYLTSRLPQWGGQGEIPFIAIEDDYGDLVHGVFLDPERYNGKFIHGMSHAATQPQVVDTHHLLTGKKSRFIAIEDWKDFGKHDESLEATRNMFGFCQLSGGLYFGKPNDPSLPRELKAMATKAQGRSSGELMKVERFIAQRFAR</sequence>
<comment type="similarity">
    <text evidence="1">Belongs to the NmrA-type oxidoreductase family.</text>
</comment>
<dbReference type="SUPFAM" id="SSF51735">
    <property type="entry name" value="NAD(P)-binding Rossmann-fold domains"/>
    <property type="match status" value="1"/>
</dbReference>
<gene>
    <name evidence="4" type="ORF">N7498_005990</name>
</gene>
<dbReference type="InterPro" id="IPR051164">
    <property type="entry name" value="NmrA-like_oxidored"/>
</dbReference>
<dbReference type="RefSeq" id="XP_058309590.1">
    <property type="nucleotide sequence ID" value="XM_058453052.1"/>
</dbReference>
<name>A0A9W9MPH9_9EURO</name>
<dbReference type="PANTHER" id="PTHR42748">
    <property type="entry name" value="NITROGEN METABOLITE REPRESSION PROTEIN NMRA FAMILY MEMBER"/>
    <property type="match status" value="1"/>
</dbReference>
<dbReference type="AlphaFoldDB" id="A0A9W9MPH9"/>
<proteinExistence type="inferred from homology"/>
<evidence type="ECO:0000313" key="4">
    <source>
        <dbReference type="EMBL" id="KAJ5205111.1"/>
    </source>
</evidence>
<evidence type="ECO:0000256" key="1">
    <source>
        <dbReference type="ARBA" id="ARBA00006328"/>
    </source>
</evidence>
<evidence type="ECO:0000259" key="3">
    <source>
        <dbReference type="Pfam" id="PF05368"/>
    </source>
</evidence>
<dbReference type="Pfam" id="PF05368">
    <property type="entry name" value="NmrA"/>
    <property type="match status" value="1"/>
</dbReference>
<protein>
    <submittedName>
        <fullName evidence="4">NmrA family protein</fullName>
    </submittedName>
</protein>